<evidence type="ECO:0000313" key="1">
    <source>
        <dbReference type="EMBL" id="CAF0785409.1"/>
    </source>
</evidence>
<dbReference type="Proteomes" id="UP000663852">
    <property type="component" value="Unassembled WGS sequence"/>
</dbReference>
<evidence type="ECO:0000313" key="2">
    <source>
        <dbReference type="Proteomes" id="UP000663852"/>
    </source>
</evidence>
<dbReference type="EMBL" id="CAJNOJ010000010">
    <property type="protein sequence ID" value="CAF0785409.1"/>
    <property type="molecule type" value="Genomic_DNA"/>
</dbReference>
<gene>
    <name evidence="1" type="ORF">EDS130_LOCUS4065</name>
</gene>
<proteinExistence type="predicted"/>
<dbReference type="AlphaFoldDB" id="A0A813RT20"/>
<protein>
    <submittedName>
        <fullName evidence="1">Uncharacterized protein</fullName>
    </submittedName>
</protein>
<sequence length="102" mass="11724">MTFMKRYSGLLLQFSHEGVDIMDVNRHVLIVHRSGGSEFIKATDVITNPYTMIFYSTLLIHQILSEKFNGVDDLKISYNPLTELQRLVDSIDGSGELREYQI</sequence>
<name>A0A813RT20_ADIRI</name>
<organism evidence="1 2">
    <name type="scientific">Adineta ricciae</name>
    <name type="common">Rotifer</name>
    <dbReference type="NCBI Taxonomy" id="249248"/>
    <lineage>
        <taxon>Eukaryota</taxon>
        <taxon>Metazoa</taxon>
        <taxon>Spiralia</taxon>
        <taxon>Gnathifera</taxon>
        <taxon>Rotifera</taxon>
        <taxon>Eurotatoria</taxon>
        <taxon>Bdelloidea</taxon>
        <taxon>Adinetida</taxon>
        <taxon>Adinetidae</taxon>
        <taxon>Adineta</taxon>
    </lineage>
</organism>
<reference evidence="1" key="1">
    <citation type="submission" date="2021-02" db="EMBL/GenBank/DDBJ databases">
        <authorList>
            <person name="Nowell W R."/>
        </authorList>
    </citation>
    <scope>NUCLEOTIDE SEQUENCE</scope>
</reference>
<comment type="caution">
    <text evidence="1">The sequence shown here is derived from an EMBL/GenBank/DDBJ whole genome shotgun (WGS) entry which is preliminary data.</text>
</comment>
<accession>A0A813RT20</accession>